<feature type="compositionally biased region" description="Low complexity" evidence="4">
    <location>
        <begin position="634"/>
        <end position="654"/>
    </location>
</feature>
<dbReference type="SUPFAM" id="SSF50978">
    <property type="entry name" value="WD40 repeat-like"/>
    <property type="match status" value="1"/>
</dbReference>
<feature type="repeat" description="WD" evidence="3">
    <location>
        <begin position="982"/>
        <end position="1014"/>
    </location>
</feature>
<evidence type="ECO:0000313" key="6">
    <source>
        <dbReference type="EMBL" id="KAK8229116.1"/>
    </source>
</evidence>
<dbReference type="PROSITE" id="PS50082">
    <property type="entry name" value="WD_REPEATS_2"/>
    <property type="match status" value="2"/>
</dbReference>
<dbReference type="Gene3D" id="3.20.20.80">
    <property type="entry name" value="Glycosidases"/>
    <property type="match status" value="1"/>
</dbReference>
<evidence type="ECO:0000313" key="7">
    <source>
        <dbReference type="Proteomes" id="UP001492380"/>
    </source>
</evidence>
<dbReference type="InterPro" id="IPR036322">
    <property type="entry name" value="WD40_repeat_dom_sf"/>
</dbReference>
<gene>
    <name evidence="6" type="ORF">HDK90DRAFT_513360</name>
</gene>
<keyword evidence="7" id="KW-1185">Reference proteome</keyword>
<evidence type="ECO:0000256" key="1">
    <source>
        <dbReference type="ARBA" id="ARBA00022574"/>
    </source>
</evidence>
<dbReference type="InterPro" id="IPR015943">
    <property type="entry name" value="WD40/YVTN_repeat-like_dom_sf"/>
</dbReference>
<keyword evidence="2" id="KW-0677">Repeat</keyword>
<protein>
    <submittedName>
        <fullName evidence="6">WD repeat-containing protein 26</fullName>
    </submittedName>
</protein>
<organism evidence="6 7">
    <name type="scientific">Phyllosticta capitalensis</name>
    <dbReference type="NCBI Taxonomy" id="121624"/>
    <lineage>
        <taxon>Eukaryota</taxon>
        <taxon>Fungi</taxon>
        <taxon>Dikarya</taxon>
        <taxon>Ascomycota</taxon>
        <taxon>Pezizomycotina</taxon>
        <taxon>Dothideomycetes</taxon>
        <taxon>Dothideomycetes incertae sedis</taxon>
        <taxon>Botryosphaeriales</taxon>
        <taxon>Phyllostictaceae</taxon>
        <taxon>Phyllosticta</taxon>
    </lineage>
</organism>
<feature type="compositionally biased region" description="Polar residues" evidence="4">
    <location>
        <begin position="702"/>
        <end position="716"/>
    </location>
</feature>
<feature type="repeat" description="WD" evidence="3">
    <location>
        <begin position="1024"/>
        <end position="1065"/>
    </location>
</feature>
<dbReference type="InterPro" id="IPR001680">
    <property type="entry name" value="WD40_rpt"/>
</dbReference>
<dbReference type="PANTHER" id="PTHR22838">
    <property type="entry name" value="WD REPEAT PROTEIN 26-RELATED"/>
    <property type="match status" value="1"/>
</dbReference>
<feature type="signal peptide" evidence="5">
    <location>
        <begin position="1"/>
        <end position="24"/>
    </location>
</feature>
<dbReference type="EMBL" id="JBBWRZ010000009">
    <property type="protein sequence ID" value="KAK8229116.1"/>
    <property type="molecule type" value="Genomic_DNA"/>
</dbReference>
<reference evidence="6 7" key="1">
    <citation type="submission" date="2024-04" db="EMBL/GenBank/DDBJ databases">
        <title>Phyllosticta paracitricarpa is synonymous to the EU quarantine fungus P. citricarpa based on phylogenomic analyses.</title>
        <authorList>
            <consortium name="Lawrence Berkeley National Laboratory"/>
            <person name="Van Ingen-Buijs V.A."/>
            <person name="Van Westerhoven A.C."/>
            <person name="Haridas S."/>
            <person name="Skiadas P."/>
            <person name="Martin F."/>
            <person name="Groenewald J.Z."/>
            <person name="Crous P.W."/>
            <person name="Seidl M.F."/>
        </authorList>
    </citation>
    <scope>NUCLEOTIDE SEQUENCE [LARGE SCALE GENOMIC DNA]</scope>
    <source>
        <strain evidence="6 7">CBS 123374</strain>
    </source>
</reference>
<dbReference type="InterPro" id="IPR033132">
    <property type="entry name" value="GH_1_N_CS"/>
</dbReference>
<dbReference type="InterPro" id="IPR017853">
    <property type="entry name" value="GH"/>
</dbReference>
<dbReference type="InterPro" id="IPR019775">
    <property type="entry name" value="WD40_repeat_CS"/>
</dbReference>
<sequence>MSPPSSSSAVVLLLISSYLSLALAQQSSDTLTFGATPPGYTFTTYNYKNVSSPRPSNPSEYSNEALAVLWDRVGPITEGPVTSVQEAAPGADTETFPQPGVLHGYVPGYVRSVETGKLPKNFVWGVASSAYQIEGAADAEGKGPSVWDLLSHKGGVVADNTTGDVVSSHYWLYKQDIARLKALGIPAFTPSFSWPRFFPFGRGPVNEEAVRHYDDVVREMVRAGISLHVALFHWDMPLSLFLEYGAWVDRRVIDDFFNYAKFVISRYDRYVDTWYTFNEPQYCNWQFSVYPRGDLLPVFNGYGEGTNTRFICSHLTILAHAKVAKWYKEEFKGRGRITFKNSGNYGEANSTSEGDRIAVQRSQDFTLGVFGGPWTDGDYPQSVKDSLGDLLPTLTQEEKDMIKGSCDFFAIDGYSSYTAYELPGGFEACQSNRSDPNWPECHGQTSVGPDGFILGPPGDQHVSWLLSTPVGLRRYLNQITKELFPSVKEIVVTEFGFAEPFENDWPRRSPVLWDLRRADYFQSYLDNILAAIVEDGVNVTGAWGWAAVDNYEWFEGTSTRFGLQYVNYTDLTRTPKASMFQFLGWFKEHLSPFDLADETPPHNPNLHAPDSQAESRPEPFSHAALLAPHSLGGAPTTLASPTPLSTQSSPASSTIKRTRSQSPGSLGLSYVTKITSGEASRGPKRRRKNEDTMRLDSESRRSPSPSQAFSNGSNGVSPRRGVGKAANGASSLHTNGNASALSATFFGHDREEVTRILIQGLTDLGYTGAADSLSQESGFQLEGPTVAAFRNAVLQGDWAEAEALLFGTDDGGGYGQTRGKRPEKSEKWSSAEVQGLTLAEGANKDEMRFWMRQQKYLELLEARDLNSALMVLRQELTPLHQDRNRLHALSSLIMCQSAEDLKVQAQWDGAAGESRSRLLSELSRSISPNVMIPERRLAVLLDQVKDHWVANCLYHNTSASPSLYLDHMCEREDFPLAAVLELRHHVDEVWFLRFSNDGSMLATTGRDQRVVVYDTSDYHEKFILKGHEAGVCYIAWSPDDKRLISCSKDNSAKMWDTSSGALVHSLDSGFDYPVTAAAWAPNGETFVTGSQDSNAALCLWTKDCERLHIWKEDSVERDRVVALRVNDVGITPDASRLVALLENHIVVYDFVTREKLREYDMLENKPTSLSISACGKFMLVSMNQNKICLMDIDTGEVRHRYDGQKQVQYIIRSAFGGANENFVVSGSEDSRVYIWRSNGHLVEALEAHRPGCVNCVEWHPRDPTVFASAGDDRTVRM</sequence>
<keyword evidence="1 3" id="KW-0853">WD repeat</keyword>
<proteinExistence type="predicted"/>
<dbReference type="Pfam" id="PF00232">
    <property type="entry name" value="Glyco_hydro_1"/>
    <property type="match status" value="1"/>
</dbReference>
<dbReference type="SUPFAM" id="SSF51445">
    <property type="entry name" value="(Trans)glycosidases"/>
    <property type="match status" value="1"/>
</dbReference>
<feature type="chain" id="PRO_5046660634" evidence="5">
    <location>
        <begin position="25"/>
        <end position="1277"/>
    </location>
</feature>
<accession>A0ABR1YGE8</accession>
<dbReference type="PROSITE" id="PS00678">
    <property type="entry name" value="WD_REPEATS_1"/>
    <property type="match status" value="1"/>
</dbReference>
<dbReference type="Gene3D" id="2.130.10.10">
    <property type="entry name" value="YVTN repeat-like/Quinoprotein amine dehydrogenase"/>
    <property type="match status" value="1"/>
</dbReference>
<dbReference type="Pfam" id="PF00400">
    <property type="entry name" value="WD40"/>
    <property type="match status" value="4"/>
</dbReference>
<dbReference type="PROSITE" id="PS50294">
    <property type="entry name" value="WD_REPEATS_REGION"/>
    <property type="match status" value="1"/>
</dbReference>
<dbReference type="Pfam" id="PF23627">
    <property type="entry name" value="LisH_WDR26"/>
    <property type="match status" value="1"/>
</dbReference>
<evidence type="ECO:0000256" key="2">
    <source>
        <dbReference type="ARBA" id="ARBA00022737"/>
    </source>
</evidence>
<feature type="region of interest" description="Disordered" evidence="4">
    <location>
        <begin position="596"/>
        <end position="736"/>
    </location>
</feature>
<evidence type="ECO:0000256" key="4">
    <source>
        <dbReference type="SAM" id="MobiDB-lite"/>
    </source>
</evidence>
<dbReference type="InterPro" id="IPR001360">
    <property type="entry name" value="Glyco_hydro_1"/>
</dbReference>
<dbReference type="PROSITE" id="PS00653">
    <property type="entry name" value="GLYCOSYL_HYDROL_F1_2"/>
    <property type="match status" value="1"/>
</dbReference>
<dbReference type="PANTHER" id="PTHR22838:SF0">
    <property type="entry name" value="WD REPEAT-CONTAINING PROTEIN 26"/>
    <property type="match status" value="1"/>
</dbReference>
<dbReference type="PRINTS" id="PR00131">
    <property type="entry name" value="GLHYDRLASE1"/>
</dbReference>
<comment type="caution">
    <text evidence="6">The sequence shown here is derived from an EMBL/GenBank/DDBJ whole genome shotgun (WGS) entry which is preliminary data.</text>
</comment>
<dbReference type="InterPro" id="IPR051350">
    <property type="entry name" value="WD_repeat-ST_regulator"/>
</dbReference>
<evidence type="ECO:0000256" key="5">
    <source>
        <dbReference type="SAM" id="SignalP"/>
    </source>
</evidence>
<dbReference type="SMART" id="SM00320">
    <property type="entry name" value="WD40"/>
    <property type="match status" value="6"/>
</dbReference>
<evidence type="ECO:0000256" key="3">
    <source>
        <dbReference type="PROSITE-ProRule" id="PRU00221"/>
    </source>
</evidence>
<name>A0ABR1YGE8_9PEZI</name>
<keyword evidence="5" id="KW-0732">Signal</keyword>
<dbReference type="Proteomes" id="UP001492380">
    <property type="component" value="Unassembled WGS sequence"/>
</dbReference>
<feature type="compositionally biased region" description="Basic and acidic residues" evidence="4">
    <location>
        <begin position="688"/>
        <end position="701"/>
    </location>
</feature>